<protein>
    <recommendedName>
        <fullName evidence="3">Coenzyme Q-binding protein COQ10 START domain-containing protein</fullName>
    </recommendedName>
</protein>
<dbReference type="Gene3D" id="3.30.530.20">
    <property type="match status" value="1"/>
</dbReference>
<dbReference type="EMBL" id="NCSJ02000231">
    <property type="protein sequence ID" value="RFU26949.1"/>
    <property type="molecule type" value="Genomic_DNA"/>
</dbReference>
<dbReference type="CDD" id="cd07812">
    <property type="entry name" value="SRPBCC"/>
    <property type="match status" value="1"/>
</dbReference>
<comment type="caution">
    <text evidence="1">The sequence shown here is derived from an EMBL/GenBank/DDBJ whole genome shotgun (WGS) entry which is preliminary data.</text>
</comment>
<dbReference type="Proteomes" id="UP000258309">
    <property type="component" value="Unassembled WGS sequence"/>
</dbReference>
<evidence type="ECO:0000313" key="1">
    <source>
        <dbReference type="EMBL" id="RFU26949.1"/>
    </source>
</evidence>
<sequence length="170" mass="19010">MHLEPVYLKITINASAPIIFATIIDLPAYSTWLEESGVFKGTTEVSDVPVREGTTYIETGPAGVRYGTVTELQEPSKVTFAQPMTLKPVFLGLIIGVRVRMTINEEEGGGSLLERTVDLDLPWILWPFQSIIREMFRKESQRTMDKLKVWIEKKVNTGAEGVSVEHSEGI</sequence>
<feature type="non-terminal residue" evidence="1">
    <location>
        <position position="170"/>
    </location>
</feature>
<evidence type="ECO:0008006" key="3">
    <source>
        <dbReference type="Google" id="ProtNLM"/>
    </source>
</evidence>
<dbReference type="InterPro" id="IPR023393">
    <property type="entry name" value="START-like_dom_sf"/>
</dbReference>
<feature type="non-terminal residue" evidence="1">
    <location>
        <position position="1"/>
    </location>
</feature>
<organism evidence="1 2">
    <name type="scientific">Scytalidium lignicola</name>
    <name type="common">Hyphomycete</name>
    <dbReference type="NCBI Taxonomy" id="5539"/>
    <lineage>
        <taxon>Eukaryota</taxon>
        <taxon>Fungi</taxon>
        <taxon>Dikarya</taxon>
        <taxon>Ascomycota</taxon>
        <taxon>Pezizomycotina</taxon>
        <taxon>Leotiomycetes</taxon>
        <taxon>Leotiomycetes incertae sedis</taxon>
        <taxon>Scytalidium</taxon>
    </lineage>
</organism>
<evidence type="ECO:0000313" key="2">
    <source>
        <dbReference type="Proteomes" id="UP000258309"/>
    </source>
</evidence>
<dbReference type="SUPFAM" id="SSF55961">
    <property type="entry name" value="Bet v1-like"/>
    <property type="match status" value="1"/>
</dbReference>
<dbReference type="AlphaFoldDB" id="A0A3E2H0Q0"/>
<dbReference type="Pfam" id="PF10604">
    <property type="entry name" value="Polyketide_cyc2"/>
    <property type="match status" value="1"/>
</dbReference>
<keyword evidence="2" id="KW-1185">Reference proteome</keyword>
<gene>
    <name evidence="1" type="ORF">B7463_g9388</name>
</gene>
<accession>A0A3E2H0Q0</accession>
<dbReference type="InterPro" id="IPR019587">
    <property type="entry name" value="Polyketide_cyclase/dehydratase"/>
</dbReference>
<proteinExistence type="predicted"/>
<dbReference type="OrthoDB" id="3508445at2759"/>
<name>A0A3E2H0Q0_SCYLI</name>
<reference evidence="1 2" key="1">
    <citation type="submission" date="2018-05" db="EMBL/GenBank/DDBJ databases">
        <title>Draft genome sequence of Scytalidium lignicola DSM 105466, a ubiquitous saprotrophic fungus.</title>
        <authorList>
            <person name="Buettner E."/>
            <person name="Gebauer A.M."/>
            <person name="Hofrichter M."/>
            <person name="Liers C."/>
            <person name="Kellner H."/>
        </authorList>
    </citation>
    <scope>NUCLEOTIDE SEQUENCE [LARGE SCALE GENOMIC DNA]</scope>
    <source>
        <strain evidence="1 2">DSM 105466</strain>
    </source>
</reference>